<sequence>MSEIAGRLNITERTLRRRLAQSGISFRQLLDQVREQRARELLSQPHRQRIIDIAAELGFSDGREFRRAFKRWTGHTPQAMG</sequence>
<dbReference type="InterPro" id="IPR018060">
    <property type="entry name" value="HTH_AraC"/>
</dbReference>
<evidence type="ECO:0000256" key="2">
    <source>
        <dbReference type="ARBA" id="ARBA00023125"/>
    </source>
</evidence>
<dbReference type="PROSITE" id="PS01124">
    <property type="entry name" value="HTH_ARAC_FAMILY_2"/>
    <property type="match status" value="1"/>
</dbReference>
<dbReference type="Gene3D" id="1.10.10.60">
    <property type="entry name" value="Homeodomain-like"/>
    <property type="match status" value="1"/>
</dbReference>
<dbReference type="EMBL" id="RJVO01000001">
    <property type="protein sequence ID" value="ROH93802.1"/>
    <property type="molecule type" value="Genomic_DNA"/>
</dbReference>
<dbReference type="Proteomes" id="UP000282106">
    <property type="component" value="Unassembled WGS sequence"/>
</dbReference>
<evidence type="ECO:0000313" key="5">
    <source>
        <dbReference type="EMBL" id="ROH93802.1"/>
    </source>
</evidence>
<gene>
    <name evidence="5" type="ORF">ED208_00470</name>
</gene>
<dbReference type="PANTHER" id="PTHR47894:SF1">
    <property type="entry name" value="HTH-TYPE TRANSCRIPTIONAL REGULATOR VQSM"/>
    <property type="match status" value="1"/>
</dbReference>
<dbReference type="SMART" id="SM00342">
    <property type="entry name" value="HTH_ARAC"/>
    <property type="match status" value="1"/>
</dbReference>
<evidence type="ECO:0000313" key="6">
    <source>
        <dbReference type="Proteomes" id="UP000282106"/>
    </source>
</evidence>
<dbReference type="AlphaFoldDB" id="A0A3N0VLZ3"/>
<evidence type="ECO:0000259" key="4">
    <source>
        <dbReference type="PROSITE" id="PS01124"/>
    </source>
</evidence>
<comment type="caution">
    <text evidence="5">The sequence shown here is derived from an EMBL/GenBank/DDBJ whole genome shotgun (WGS) entry which is preliminary data.</text>
</comment>
<keyword evidence="2" id="KW-0238">DNA-binding</keyword>
<dbReference type="SUPFAM" id="SSF46689">
    <property type="entry name" value="Homeodomain-like"/>
    <property type="match status" value="1"/>
</dbReference>
<dbReference type="InParanoid" id="A0A3N0VLZ3"/>
<keyword evidence="3" id="KW-0804">Transcription</keyword>
<dbReference type="GO" id="GO:0003700">
    <property type="term" value="F:DNA-binding transcription factor activity"/>
    <property type="evidence" value="ECO:0007669"/>
    <property type="project" value="InterPro"/>
</dbReference>
<dbReference type="Pfam" id="PF12833">
    <property type="entry name" value="HTH_18"/>
    <property type="match status" value="1"/>
</dbReference>
<proteinExistence type="predicted"/>
<dbReference type="GO" id="GO:0005829">
    <property type="term" value="C:cytosol"/>
    <property type="evidence" value="ECO:0007669"/>
    <property type="project" value="TreeGrafter"/>
</dbReference>
<dbReference type="GO" id="GO:0000976">
    <property type="term" value="F:transcription cis-regulatory region binding"/>
    <property type="evidence" value="ECO:0007669"/>
    <property type="project" value="TreeGrafter"/>
</dbReference>
<keyword evidence="1" id="KW-0805">Transcription regulation</keyword>
<organism evidence="5 6">
    <name type="scientific">Stagnimonas aquatica</name>
    <dbReference type="NCBI Taxonomy" id="2689987"/>
    <lineage>
        <taxon>Bacteria</taxon>
        <taxon>Pseudomonadati</taxon>
        <taxon>Pseudomonadota</taxon>
        <taxon>Gammaproteobacteria</taxon>
        <taxon>Nevskiales</taxon>
        <taxon>Nevskiaceae</taxon>
        <taxon>Stagnimonas</taxon>
    </lineage>
</organism>
<dbReference type="InterPro" id="IPR009057">
    <property type="entry name" value="Homeodomain-like_sf"/>
</dbReference>
<dbReference type="PANTHER" id="PTHR47894">
    <property type="entry name" value="HTH-TYPE TRANSCRIPTIONAL REGULATOR GADX"/>
    <property type="match status" value="1"/>
</dbReference>
<feature type="domain" description="HTH araC/xylS-type" evidence="4">
    <location>
        <begin position="1"/>
        <end position="81"/>
    </location>
</feature>
<keyword evidence="6" id="KW-1185">Reference proteome</keyword>
<evidence type="ECO:0000256" key="3">
    <source>
        <dbReference type="ARBA" id="ARBA00023163"/>
    </source>
</evidence>
<accession>A0A3N0VLZ3</accession>
<evidence type="ECO:0000256" key="1">
    <source>
        <dbReference type="ARBA" id="ARBA00023015"/>
    </source>
</evidence>
<reference evidence="5 6" key="1">
    <citation type="submission" date="2018-10" db="EMBL/GenBank/DDBJ databases">
        <authorList>
            <person name="Chen W.-M."/>
        </authorList>
    </citation>
    <scope>NUCLEOTIDE SEQUENCE [LARGE SCALE GENOMIC DNA]</scope>
    <source>
        <strain evidence="5 6">THS-13</strain>
    </source>
</reference>
<protein>
    <submittedName>
        <fullName evidence="5">AraC family transcriptional regulator</fullName>
    </submittedName>
</protein>
<name>A0A3N0VLZ3_9GAMM</name>